<name>A0A382CM72_9ZZZZ</name>
<dbReference type="SUPFAM" id="SSF82693">
    <property type="entry name" value="Multidrug efflux transporter AcrB pore domain, PN1, PN2, PC1 and PC2 subdomains"/>
    <property type="match status" value="2"/>
</dbReference>
<protein>
    <recommendedName>
        <fullName evidence="3">SSD domain-containing protein</fullName>
    </recommendedName>
</protein>
<evidence type="ECO:0000313" key="2">
    <source>
        <dbReference type="EMBL" id="SVB26383.1"/>
    </source>
</evidence>
<dbReference type="PANTHER" id="PTHR32063:SF14">
    <property type="entry name" value="BLL4319 PROTEIN"/>
    <property type="match status" value="1"/>
</dbReference>
<organism evidence="2">
    <name type="scientific">marine metagenome</name>
    <dbReference type="NCBI Taxonomy" id="408172"/>
    <lineage>
        <taxon>unclassified sequences</taxon>
        <taxon>metagenomes</taxon>
        <taxon>ecological metagenomes</taxon>
    </lineage>
</organism>
<feature type="non-terminal residue" evidence="2">
    <location>
        <position position="342"/>
    </location>
</feature>
<dbReference type="InterPro" id="IPR001036">
    <property type="entry name" value="Acrflvin-R"/>
</dbReference>
<proteinExistence type="predicted"/>
<dbReference type="AlphaFoldDB" id="A0A382CM72"/>
<feature type="transmembrane region" description="Helical" evidence="1">
    <location>
        <begin position="313"/>
        <end position="337"/>
    </location>
</feature>
<feature type="transmembrane region" description="Helical" evidence="1">
    <location>
        <begin position="287"/>
        <end position="306"/>
    </location>
</feature>
<dbReference type="Gene3D" id="1.20.1640.10">
    <property type="entry name" value="Multidrug efflux transporter AcrB transmembrane domain"/>
    <property type="match status" value="1"/>
</dbReference>
<dbReference type="Gene3D" id="3.30.70.1430">
    <property type="entry name" value="Multidrug efflux transporter AcrB pore domain"/>
    <property type="match status" value="1"/>
</dbReference>
<dbReference type="InterPro" id="IPR027463">
    <property type="entry name" value="AcrB_DN_DC_subdom"/>
</dbReference>
<evidence type="ECO:0008006" key="3">
    <source>
        <dbReference type="Google" id="ProtNLM"/>
    </source>
</evidence>
<dbReference type="Pfam" id="PF00873">
    <property type="entry name" value="ACR_tran"/>
    <property type="match status" value="1"/>
</dbReference>
<reference evidence="2" key="1">
    <citation type="submission" date="2018-05" db="EMBL/GenBank/DDBJ databases">
        <authorList>
            <person name="Lanie J.A."/>
            <person name="Ng W.-L."/>
            <person name="Kazmierczak K.M."/>
            <person name="Andrzejewski T.M."/>
            <person name="Davidsen T.M."/>
            <person name="Wayne K.J."/>
            <person name="Tettelin H."/>
            <person name="Glass J.I."/>
            <person name="Rusch D."/>
            <person name="Podicherti R."/>
            <person name="Tsui H.-C.T."/>
            <person name="Winkler M.E."/>
        </authorList>
    </citation>
    <scope>NUCLEOTIDE SEQUENCE</scope>
</reference>
<dbReference type="EMBL" id="UINC01034875">
    <property type="protein sequence ID" value="SVB26383.1"/>
    <property type="molecule type" value="Genomic_DNA"/>
</dbReference>
<evidence type="ECO:0000256" key="1">
    <source>
        <dbReference type="SAM" id="Phobius"/>
    </source>
</evidence>
<gene>
    <name evidence="2" type="ORF">METZ01_LOCUS179237</name>
</gene>
<dbReference type="Gene3D" id="3.30.2090.10">
    <property type="entry name" value="Multidrug efflux transporter AcrB TolC docking domain, DN and DC subdomains"/>
    <property type="match status" value="1"/>
</dbReference>
<dbReference type="SUPFAM" id="SSF82866">
    <property type="entry name" value="Multidrug efflux transporter AcrB transmembrane domain"/>
    <property type="match status" value="1"/>
</dbReference>
<feature type="non-terminal residue" evidence="2">
    <location>
        <position position="1"/>
    </location>
</feature>
<dbReference type="SUPFAM" id="SSF82714">
    <property type="entry name" value="Multidrug efflux transporter AcrB TolC docking domain, DN and DC subdomains"/>
    <property type="match status" value="1"/>
</dbReference>
<keyword evidence="1" id="KW-0472">Membrane</keyword>
<dbReference type="GO" id="GO:0042910">
    <property type="term" value="F:xenobiotic transmembrane transporter activity"/>
    <property type="evidence" value="ECO:0007669"/>
    <property type="project" value="TreeGrafter"/>
</dbReference>
<sequence length="342" mass="37139">VSTTYVGAEAGLVQGFITTLLEREIASADGIDYLESSSFYGSSLITAHLQLNYDPYDALTQITSKVNRVRDELPPESEEPVIDVAIGEATAAMYLNFASDTRPANKVTDYLIRLVQPKIEAVPGIQQAPMLGARNFAMRIWLDPPRMAALNISPSDVRKALKNNNFQAAAGKTKGEAIAVNLTAATDLQTAEEFRRLAVAEQDGVIIRLDDIASVVLGAEDYDRSTAYTGKPATTMAINVLPNANILKVIREVRELFPEIQRQLPPDLTGSISYDRTLYVDDSINEVVTTLIEAVVIVTLVIYLFLGSVRSVIIPIVAIPLSLIGAGTIMLILGYSLNLLTL</sequence>
<keyword evidence="1" id="KW-0812">Transmembrane</keyword>
<keyword evidence="1" id="KW-1133">Transmembrane helix</keyword>
<dbReference type="PANTHER" id="PTHR32063">
    <property type="match status" value="1"/>
</dbReference>
<dbReference type="Gene3D" id="3.30.70.1320">
    <property type="entry name" value="Multidrug efflux transporter AcrB pore domain like"/>
    <property type="match status" value="1"/>
</dbReference>
<accession>A0A382CM72</accession>
<dbReference type="GO" id="GO:0005886">
    <property type="term" value="C:plasma membrane"/>
    <property type="evidence" value="ECO:0007669"/>
    <property type="project" value="TreeGrafter"/>
</dbReference>